<dbReference type="EMBL" id="MU266897">
    <property type="protein sequence ID" value="KAH7917928.1"/>
    <property type="molecule type" value="Genomic_DNA"/>
</dbReference>
<name>A0ACB8AYL7_9AGAM</name>
<comment type="caution">
    <text evidence="1">The sequence shown here is derived from an EMBL/GenBank/DDBJ whole genome shotgun (WGS) entry which is preliminary data.</text>
</comment>
<organism evidence="1 2">
    <name type="scientific">Leucogyrophana mollusca</name>
    <dbReference type="NCBI Taxonomy" id="85980"/>
    <lineage>
        <taxon>Eukaryota</taxon>
        <taxon>Fungi</taxon>
        <taxon>Dikarya</taxon>
        <taxon>Basidiomycota</taxon>
        <taxon>Agaricomycotina</taxon>
        <taxon>Agaricomycetes</taxon>
        <taxon>Agaricomycetidae</taxon>
        <taxon>Boletales</taxon>
        <taxon>Boletales incertae sedis</taxon>
        <taxon>Leucogyrophana</taxon>
    </lineage>
</organism>
<sequence length="314" mass="33938">VIDQNFPPKATWGVNDIPDLSGKVVIVTGGNSGLGKETARALLSHNAKVYLGCRDAGRAQEAIEDLKKDTGKDAHLLQLDLADLHSVKSAVVEFQRQEPALHILVNNGGVMVCPVSFVTKDGYDMQFGTNVLGHFFLTKLLLPQLEAGAGTSSDGKARVVNVSSQVHVLAPGINFDALRDGPVRRKMSPNDLYNQSKFGNVVLSHELARRYGDLGIVSTALHPGTIKTNIGRHRSSLARAFIHALCHSIPEGALTQLWCATAPETADANGKYLIPWGRFGEPDPKTKDTATGQKLWDWMESQISEVNNEASVSV</sequence>
<accession>A0ACB8AYL7</accession>
<feature type="non-terminal residue" evidence="1">
    <location>
        <position position="1"/>
    </location>
</feature>
<proteinExistence type="predicted"/>
<protein>
    <submittedName>
        <fullName evidence="1">NAD(P)-binding protein</fullName>
    </submittedName>
</protein>
<keyword evidence="2" id="KW-1185">Reference proteome</keyword>
<gene>
    <name evidence="1" type="ORF">BV22DRAFT_1025489</name>
</gene>
<reference evidence="1" key="1">
    <citation type="journal article" date="2021" name="New Phytol.">
        <title>Evolutionary innovations through gain and loss of genes in the ectomycorrhizal Boletales.</title>
        <authorList>
            <person name="Wu G."/>
            <person name="Miyauchi S."/>
            <person name="Morin E."/>
            <person name="Kuo A."/>
            <person name="Drula E."/>
            <person name="Varga T."/>
            <person name="Kohler A."/>
            <person name="Feng B."/>
            <person name="Cao Y."/>
            <person name="Lipzen A."/>
            <person name="Daum C."/>
            <person name="Hundley H."/>
            <person name="Pangilinan J."/>
            <person name="Johnson J."/>
            <person name="Barry K."/>
            <person name="LaButti K."/>
            <person name="Ng V."/>
            <person name="Ahrendt S."/>
            <person name="Min B."/>
            <person name="Choi I.G."/>
            <person name="Park H."/>
            <person name="Plett J.M."/>
            <person name="Magnuson J."/>
            <person name="Spatafora J.W."/>
            <person name="Nagy L.G."/>
            <person name="Henrissat B."/>
            <person name="Grigoriev I.V."/>
            <person name="Yang Z.L."/>
            <person name="Xu J."/>
            <person name="Martin F.M."/>
        </authorList>
    </citation>
    <scope>NUCLEOTIDE SEQUENCE</scope>
    <source>
        <strain evidence="1">KUC20120723A-06</strain>
    </source>
</reference>
<dbReference type="Proteomes" id="UP000790709">
    <property type="component" value="Unassembled WGS sequence"/>
</dbReference>
<evidence type="ECO:0000313" key="2">
    <source>
        <dbReference type="Proteomes" id="UP000790709"/>
    </source>
</evidence>
<evidence type="ECO:0000313" key="1">
    <source>
        <dbReference type="EMBL" id="KAH7917928.1"/>
    </source>
</evidence>